<dbReference type="GO" id="GO:0005762">
    <property type="term" value="C:mitochondrial large ribosomal subunit"/>
    <property type="evidence" value="ECO:0007669"/>
    <property type="project" value="TreeGrafter"/>
</dbReference>
<dbReference type="PANTHER" id="PTHR13124:SF12">
    <property type="entry name" value="LARGE RIBOSOMAL SUBUNIT PROTEIN ML46"/>
    <property type="match status" value="1"/>
</dbReference>
<comment type="caution">
    <text evidence="2">The sequence shown here is derived from an EMBL/GenBank/DDBJ whole genome shotgun (WGS) entry which is preliminary data.</text>
</comment>
<organism evidence="2 3">
    <name type="scientific">Phakopsora pachyrhizi</name>
    <name type="common">Asian soybean rust disease fungus</name>
    <dbReference type="NCBI Taxonomy" id="170000"/>
    <lineage>
        <taxon>Eukaryota</taxon>
        <taxon>Fungi</taxon>
        <taxon>Dikarya</taxon>
        <taxon>Basidiomycota</taxon>
        <taxon>Pucciniomycotina</taxon>
        <taxon>Pucciniomycetes</taxon>
        <taxon>Pucciniales</taxon>
        <taxon>Phakopsoraceae</taxon>
        <taxon>Phakopsora</taxon>
    </lineage>
</organism>
<evidence type="ECO:0000313" key="3">
    <source>
        <dbReference type="Proteomes" id="UP001153365"/>
    </source>
</evidence>
<reference evidence="2" key="1">
    <citation type="submission" date="2022-06" db="EMBL/GenBank/DDBJ databases">
        <authorList>
            <consortium name="SYNGENTA / RWTH Aachen University"/>
        </authorList>
    </citation>
    <scope>NUCLEOTIDE SEQUENCE</scope>
</reference>
<accession>A0AAV0BEB1</accession>
<dbReference type="Pfam" id="PF11788">
    <property type="entry name" value="MRP-L46"/>
    <property type="match status" value="1"/>
</dbReference>
<protein>
    <recommendedName>
        <fullName evidence="1">Large ribosomal subunit protein mL46 N-terminal domain-containing protein</fullName>
    </recommendedName>
</protein>
<dbReference type="InterPro" id="IPR040008">
    <property type="entry name" value="Ribosomal_mL46"/>
</dbReference>
<dbReference type="PANTHER" id="PTHR13124">
    <property type="entry name" value="39S RIBOSOMAL PROTEIN L46, MITOCHONDRIAL PRECURSOR-RELATED"/>
    <property type="match status" value="1"/>
</dbReference>
<gene>
    <name evidence="2" type="ORF">PPACK8108_LOCUS19185</name>
</gene>
<dbReference type="GO" id="GO:0003735">
    <property type="term" value="F:structural constituent of ribosome"/>
    <property type="evidence" value="ECO:0007669"/>
    <property type="project" value="InterPro"/>
</dbReference>
<dbReference type="InterPro" id="IPR021757">
    <property type="entry name" value="Ribosomal_mL46_N"/>
</dbReference>
<dbReference type="Gene3D" id="3.90.79.10">
    <property type="entry name" value="Nucleoside Triphosphate Pyrophosphohydrolase"/>
    <property type="match status" value="1"/>
</dbReference>
<keyword evidence="3" id="KW-1185">Reference proteome</keyword>
<evidence type="ECO:0000259" key="1">
    <source>
        <dbReference type="Pfam" id="PF11788"/>
    </source>
</evidence>
<evidence type="ECO:0000313" key="2">
    <source>
        <dbReference type="EMBL" id="CAH7684763.1"/>
    </source>
</evidence>
<feature type="domain" description="Large ribosomal subunit protein mL46 N-terminal" evidence="1">
    <location>
        <begin position="75"/>
        <end position="172"/>
    </location>
</feature>
<dbReference type="EMBL" id="CALTRL010005687">
    <property type="protein sequence ID" value="CAH7684763.1"/>
    <property type="molecule type" value="Genomic_DNA"/>
</dbReference>
<proteinExistence type="predicted"/>
<name>A0AAV0BEB1_PHAPC</name>
<sequence>MRSKKIVMGLISDQRLLQTKLSSFKHHHSLPITPREKYSTTANLNPSLNESTVSIPAANQSNHKTSERSSDRRTLAVASLISRSPLILPKLTTFESAYYRYQNLLSQTLSKPINSSFFFRPGSIAANNYEKSRLKPSQVGFDEEQEIRRDQISKHLQDDLKSLERLPDQTLYLLLLKKSNKHWQLPQNKISSADNSLSDTAIKTTHLELGPHLDIWSISRFPAAVYQPTKSIVPEFKSIWIMPQRILRGQVDLSLSRLGNETSEFGWLSSKEIKGRVTGELWATLEPILNP</sequence>
<dbReference type="Proteomes" id="UP001153365">
    <property type="component" value="Unassembled WGS sequence"/>
</dbReference>
<dbReference type="AlphaFoldDB" id="A0AAV0BEB1"/>